<reference evidence="2" key="1">
    <citation type="journal article" date="2020" name="Nat. Commun.">
        <title>Large-scale genome sequencing of mycorrhizal fungi provides insights into the early evolution of symbiotic traits.</title>
        <authorList>
            <person name="Miyauchi S."/>
            <person name="Kiss E."/>
            <person name="Kuo A."/>
            <person name="Drula E."/>
            <person name="Kohler A."/>
            <person name="Sanchez-Garcia M."/>
            <person name="Morin E."/>
            <person name="Andreopoulos B."/>
            <person name="Barry K.W."/>
            <person name="Bonito G."/>
            <person name="Buee M."/>
            <person name="Carver A."/>
            <person name="Chen C."/>
            <person name="Cichocki N."/>
            <person name="Clum A."/>
            <person name="Culley D."/>
            <person name="Crous P.W."/>
            <person name="Fauchery L."/>
            <person name="Girlanda M."/>
            <person name="Hayes R.D."/>
            <person name="Keri Z."/>
            <person name="LaButti K."/>
            <person name="Lipzen A."/>
            <person name="Lombard V."/>
            <person name="Magnuson J."/>
            <person name="Maillard F."/>
            <person name="Murat C."/>
            <person name="Nolan M."/>
            <person name="Ohm R.A."/>
            <person name="Pangilinan J."/>
            <person name="Pereira M.F."/>
            <person name="Perotto S."/>
            <person name="Peter M."/>
            <person name="Pfister S."/>
            <person name="Riley R."/>
            <person name="Sitrit Y."/>
            <person name="Stielow J.B."/>
            <person name="Szollosi G."/>
            <person name="Zifcakova L."/>
            <person name="Stursova M."/>
            <person name="Spatafora J.W."/>
            <person name="Tedersoo L."/>
            <person name="Vaario L.M."/>
            <person name="Yamada A."/>
            <person name="Yan M."/>
            <person name="Wang P."/>
            <person name="Xu J."/>
            <person name="Bruns T."/>
            <person name="Baldrian P."/>
            <person name="Vilgalys R."/>
            <person name="Dunand C."/>
            <person name="Henrissat B."/>
            <person name="Grigoriev I.V."/>
            <person name="Hibbett D."/>
            <person name="Nagy L.G."/>
            <person name="Martin F.M."/>
        </authorList>
    </citation>
    <scope>NUCLEOTIDE SEQUENCE</scope>
    <source>
        <strain evidence="2">UP504</strain>
    </source>
</reference>
<organism evidence="2 3">
    <name type="scientific">Hydnum rufescens UP504</name>
    <dbReference type="NCBI Taxonomy" id="1448309"/>
    <lineage>
        <taxon>Eukaryota</taxon>
        <taxon>Fungi</taxon>
        <taxon>Dikarya</taxon>
        <taxon>Basidiomycota</taxon>
        <taxon>Agaricomycotina</taxon>
        <taxon>Agaricomycetes</taxon>
        <taxon>Cantharellales</taxon>
        <taxon>Hydnaceae</taxon>
        <taxon>Hydnum</taxon>
    </lineage>
</organism>
<gene>
    <name evidence="2" type="ORF">BS47DRAFT_1395700</name>
</gene>
<proteinExistence type="predicted"/>
<feature type="region of interest" description="Disordered" evidence="1">
    <location>
        <begin position="1"/>
        <end position="70"/>
    </location>
</feature>
<feature type="compositionally biased region" description="Polar residues" evidence="1">
    <location>
        <begin position="1"/>
        <end position="16"/>
    </location>
</feature>
<feature type="compositionally biased region" description="Polar residues" evidence="1">
    <location>
        <begin position="35"/>
        <end position="55"/>
    </location>
</feature>
<dbReference type="EMBL" id="MU129011">
    <property type="protein sequence ID" value="KAF9510730.1"/>
    <property type="molecule type" value="Genomic_DNA"/>
</dbReference>
<keyword evidence="3" id="KW-1185">Reference proteome</keyword>
<evidence type="ECO:0000256" key="1">
    <source>
        <dbReference type="SAM" id="MobiDB-lite"/>
    </source>
</evidence>
<dbReference type="Proteomes" id="UP000886523">
    <property type="component" value="Unassembled WGS sequence"/>
</dbReference>
<sequence>MNTPTDSSNKTPSGQPAQGVAIPGVKSVVPERTSQRSSAPSQKTSSQPGPSNTAGLSHPAPGPVPSAHYETLGVPQTHVDKTSFSMSQLADEIRLLQQENARLHAMSMAHGEEIHSLKRKHNDSNEQDEGNEIGVNSLRDLLSQAASIISTSGGQPSPTKVPHLTIEDIVQSSNGSFIHDIIKLSVSKGQFVALSDITPRMCRDTLDKPGIYKKLPPTVVHSELGPLSFIDSGNVCLQDSALSKDDWRDAWTNLLFVVRASKGYDDYLQKQLATLFDILLKSKYFVLQFPVVARTCYKA</sequence>
<evidence type="ECO:0000313" key="2">
    <source>
        <dbReference type="EMBL" id="KAF9510730.1"/>
    </source>
</evidence>
<accession>A0A9P6DUL4</accession>
<evidence type="ECO:0000313" key="3">
    <source>
        <dbReference type="Proteomes" id="UP000886523"/>
    </source>
</evidence>
<dbReference type="AlphaFoldDB" id="A0A9P6DUL4"/>
<name>A0A9P6DUL4_9AGAM</name>
<protein>
    <submittedName>
        <fullName evidence="2">Uncharacterized protein</fullName>
    </submittedName>
</protein>
<comment type="caution">
    <text evidence="2">The sequence shown here is derived from an EMBL/GenBank/DDBJ whole genome shotgun (WGS) entry which is preliminary data.</text>
</comment>